<accession>A0A4Y7RU36</accession>
<keyword evidence="3" id="KW-0378">Hydrolase</keyword>
<dbReference type="Pfam" id="PF13487">
    <property type="entry name" value="HD_5"/>
    <property type="match status" value="1"/>
</dbReference>
<dbReference type="InterPro" id="IPR037522">
    <property type="entry name" value="HD_GYP_dom"/>
</dbReference>
<dbReference type="PROSITE" id="PS51831">
    <property type="entry name" value="HD"/>
    <property type="match status" value="1"/>
</dbReference>
<feature type="domain" description="HD" evidence="1">
    <location>
        <begin position="38"/>
        <end position="160"/>
    </location>
</feature>
<sequence>MRPEEEILGILKESLQKKNGSSLVLSIRKKLLSFDPLIGEHSINVAAYAEQIGSQLGFSSDDHDRLVLAALLHDIGKVFIPPEILYKTSVLNNEEWEVVQQHPYQGSNLLKPFNRLKDIILTILHHHEFYNGRGYPGKIAREDIPIFSRIISVSDAYEAMTSGRPFRRGFSHREAVNRLKEGRGTQFDPRIVAQFIKRF</sequence>
<organism evidence="3 4">
    <name type="scientific">Pelotomaculum propionicicum</name>
    <dbReference type="NCBI Taxonomy" id="258475"/>
    <lineage>
        <taxon>Bacteria</taxon>
        <taxon>Bacillati</taxon>
        <taxon>Bacillota</taxon>
        <taxon>Clostridia</taxon>
        <taxon>Eubacteriales</taxon>
        <taxon>Desulfotomaculaceae</taxon>
        <taxon>Pelotomaculum</taxon>
    </lineage>
</organism>
<dbReference type="InterPro" id="IPR006674">
    <property type="entry name" value="HD_domain"/>
</dbReference>
<comment type="caution">
    <text evidence="3">The sequence shown here is derived from an EMBL/GenBank/DDBJ whole genome shotgun (WGS) entry which is preliminary data.</text>
</comment>
<reference evidence="3 4" key="1">
    <citation type="journal article" date="2018" name="Environ. Microbiol.">
        <title>Novel energy conservation strategies and behaviour of Pelotomaculum schinkii driving syntrophic propionate catabolism.</title>
        <authorList>
            <person name="Hidalgo-Ahumada C.A.P."/>
            <person name="Nobu M.K."/>
            <person name="Narihiro T."/>
            <person name="Tamaki H."/>
            <person name="Liu W.T."/>
            <person name="Kamagata Y."/>
            <person name="Stams A.J.M."/>
            <person name="Imachi H."/>
            <person name="Sousa D.Z."/>
        </authorList>
    </citation>
    <scope>NUCLEOTIDE SEQUENCE [LARGE SCALE GENOMIC DNA]</scope>
    <source>
        <strain evidence="3 4">MGP</strain>
    </source>
</reference>
<evidence type="ECO:0000259" key="2">
    <source>
        <dbReference type="PROSITE" id="PS51832"/>
    </source>
</evidence>
<dbReference type="EC" id="3.1.4.52" evidence="3"/>
<evidence type="ECO:0000313" key="4">
    <source>
        <dbReference type="Proteomes" id="UP000297597"/>
    </source>
</evidence>
<dbReference type="EMBL" id="QFFZ01000007">
    <property type="protein sequence ID" value="TEB12391.1"/>
    <property type="molecule type" value="Genomic_DNA"/>
</dbReference>
<dbReference type="InterPro" id="IPR006675">
    <property type="entry name" value="HDIG_dom"/>
</dbReference>
<dbReference type="Gene3D" id="1.10.3210.10">
    <property type="entry name" value="Hypothetical protein af1432"/>
    <property type="match status" value="1"/>
</dbReference>
<dbReference type="CDD" id="cd00077">
    <property type="entry name" value="HDc"/>
    <property type="match status" value="1"/>
</dbReference>
<dbReference type="Proteomes" id="UP000297597">
    <property type="component" value="Unassembled WGS sequence"/>
</dbReference>
<feature type="domain" description="HD-GYP" evidence="2">
    <location>
        <begin position="16"/>
        <end position="199"/>
    </location>
</feature>
<dbReference type="NCBIfam" id="TIGR00277">
    <property type="entry name" value="HDIG"/>
    <property type="match status" value="1"/>
</dbReference>
<proteinExistence type="predicted"/>
<dbReference type="GO" id="GO:0071111">
    <property type="term" value="F:cyclic-guanylate-specific phosphodiesterase activity"/>
    <property type="evidence" value="ECO:0007669"/>
    <property type="project" value="UniProtKB-EC"/>
</dbReference>
<dbReference type="SMART" id="SM00471">
    <property type="entry name" value="HDc"/>
    <property type="match status" value="1"/>
</dbReference>
<dbReference type="RefSeq" id="WP_134212884.1">
    <property type="nucleotide sequence ID" value="NZ_QFFZ01000007.1"/>
</dbReference>
<dbReference type="SUPFAM" id="SSF109604">
    <property type="entry name" value="HD-domain/PDEase-like"/>
    <property type="match status" value="1"/>
</dbReference>
<dbReference type="OrthoDB" id="9798833at2"/>
<dbReference type="PANTHER" id="PTHR43155:SF2">
    <property type="entry name" value="CYCLIC DI-GMP PHOSPHODIESTERASE PA4108"/>
    <property type="match status" value="1"/>
</dbReference>
<evidence type="ECO:0000313" key="3">
    <source>
        <dbReference type="EMBL" id="TEB12391.1"/>
    </source>
</evidence>
<evidence type="ECO:0000259" key="1">
    <source>
        <dbReference type="PROSITE" id="PS51831"/>
    </source>
</evidence>
<name>A0A4Y7RU36_9FIRM</name>
<protein>
    <submittedName>
        <fullName evidence="3">Cyclic di-GMP phosphodiesterase response regulator RpfG</fullName>
        <ecNumber evidence="3">3.1.4.52</ecNumber>
    </submittedName>
</protein>
<gene>
    <name evidence="3" type="primary">rpfG_5</name>
    <name evidence="3" type="ORF">Pmgp_01008</name>
</gene>
<keyword evidence="4" id="KW-1185">Reference proteome</keyword>
<dbReference type="PANTHER" id="PTHR43155">
    <property type="entry name" value="CYCLIC DI-GMP PHOSPHODIESTERASE PA4108-RELATED"/>
    <property type="match status" value="1"/>
</dbReference>
<dbReference type="InterPro" id="IPR003607">
    <property type="entry name" value="HD/PDEase_dom"/>
</dbReference>
<dbReference type="PROSITE" id="PS51832">
    <property type="entry name" value="HD_GYP"/>
    <property type="match status" value="1"/>
</dbReference>
<dbReference type="AlphaFoldDB" id="A0A4Y7RU36"/>